<comment type="caution">
    <text evidence="2">The sequence shown here is derived from an EMBL/GenBank/DDBJ whole genome shotgun (WGS) entry which is preliminary data.</text>
</comment>
<dbReference type="EMBL" id="JAWMAJ010000055">
    <property type="protein sequence ID" value="MDV7217916.1"/>
    <property type="molecule type" value="Genomic_DNA"/>
</dbReference>
<name>A0ABU4FBE3_9ACTN</name>
<evidence type="ECO:0000313" key="2">
    <source>
        <dbReference type="EMBL" id="MDV7217916.1"/>
    </source>
</evidence>
<dbReference type="SMART" id="SM00530">
    <property type="entry name" value="HTH_XRE"/>
    <property type="match status" value="1"/>
</dbReference>
<dbReference type="InterPro" id="IPR001387">
    <property type="entry name" value="Cro/C1-type_HTH"/>
</dbReference>
<gene>
    <name evidence="2" type="ORF">R5A26_18345</name>
</gene>
<evidence type="ECO:0000259" key="1">
    <source>
        <dbReference type="PROSITE" id="PS50943"/>
    </source>
</evidence>
<protein>
    <submittedName>
        <fullName evidence="2">Helix-turn-helix transcriptional regulator</fullName>
    </submittedName>
</protein>
<dbReference type="Proteomes" id="UP001187346">
    <property type="component" value="Unassembled WGS sequence"/>
</dbReference>
<dbReference type="Pfam" id="PF13560">
    <property type="entry name" value="HTH_31"/>
    <property type="match status" value="1"/>
</dbReference>
<dbReference type="SUPFAM" id="SSF47413">
    <property type="entry name" value="lambda repressor-like DNA-binding domains"/>
    <property type="match status" value="1"/>
</dbReference>
<feature type="domain" description="HTH cro/C1-type" evidence="1">
    <location>
        <begin position="11"/>
        <end position="71"/>
    </location>
</feature>
<reference evidence="2 3" key="1">
    <citation type="submission" date="2023-10" db="EMBL/GenBank/DDBJ databases">
        <title>Characterization of rhizosphere-enriched actinobacteria from wheat plants lab-grown on chernevaya soil.</title>
        <authorList>
            <person name="Tikhonova E.N."/>
            <person name="Konopkin A."/>
            <person name="Kravchenko I.K."/>
        </authorList>
    </citation>
    <scope>NUCLEOTIDE SEQUENCE [LARGE SCALE GENOMIC DNA]</scope>
    <source>
        <strain evidence="2 3">RR29</strain>
    </source>
</reference>
<dbReference type="RefSeq" id="WP_317772068.1">
    <property type="nucleotide sequence ID" value="NZ_JAWMAJ010000055.1"/>
</dbReference>
<sequence length="148" mass="16337">MRVEEAIGRQIARLREARRMSLAELGEAVGRYLGKPWSRQAVHQAERGGRAFTATELTALALALDTSIPALFLTDEERIDLPGREISSEEYRGVLLHADKDTPLDGVEELIVALHDIGEVLSRPALVRLAKIGRVAEQGTGPRERHLP</sequence>
<organism evidence="2 3">
    <name type="scientific">Streptomyces prunicolor</name>
    <dbReference type="NCBI Taxonomy" id="67348"/>
    <lineage>
        <taxon>Bacteria</taxon>
        <taxon>Bacillati</taxon>
        <taxon>Actinomycetota</taxon>
        <taxon>Actinomycetes</taxon>
        <taxon>Kitasatosporales</taxon>
        <taxon>Streptomycetaceae</taxon>
        <taxon>Streptomyces</taxon>
    </lineage>
</organism>
<dbReference type="Gene3D" id="1.10.260.40">
    <property type="entry name" value="lambda repressor-like DNA-binding domains"/>
    <property type="match status" value="1"/>
</dbReference>
<accession>A0ABU4FBE3</accession>
<dbReference type="PROSITE" id="PS50943">
    <property type="entry name" value="HTH_CROC1"/>
    <property type="match status" value="1"/>
</dbReference>
<evidence type="ECO:0000313" key="3">
    <source>
        <dbReference type="Proteomes" id="UP001187346"/>
    </source>
</evidence>
<proteinExistence type="predicted"/>
<keyword evidence="3" id="KW-1185">Reference proteome</keyword>
<dbReference type="InterPro" id="IPR010982">
    <property type="entry name" value="Lambda_DNA-bd_dom_sf"/>
</dbReference>